<keyword evidence="4" id="KW-1185">Reference proteome</keyword>
<dbReference type="Pfam" id="PF24088">
    <property type="entry name" value="DUF7373"/>
    <property type="match status" value="1"/>
</dbReference>
<dbReference type="EMBL" id="QJKF01000003">
    <property type="protein sequence ID" value="PXX66533.1"/>
    <property type="molecule type" value="Genomic_DNA"/>
</dbReference>
<accession>A0A318KHD2</accession>
<reference evidence="3 4" key="1">
    <citation type="submission" date="2018-05" db="EMBL/GenBank/DDBJ databases">
        <title>Genomic Encyclopedia of Type Strains, Phase IV (KMG-IV): sequencing the most valuable type-strain genomes for metagenomic binning, comparative biology and taxonomic classification.</title>
        <authorList>
            <person name="Goeker M."/>
        </authorList>
    </citation>
    <scope>NUCLEOTIDE SEQUENCE [LARGE SCALE GENOMIC DNA]</scope>
    <source>
        <strain evidence="3 4">DSM 44704</strain>
    </source>
</reference>
<dbReference type="Pfam" id="PF24092">
    <property type="entry name" value="DUF7373_C"/>
    <property type="match status" value="1"/>
</dbReference>
<dbReference type="AlphaFoldDB" id="A0A318KHD2"/>
<proteinExistence type="predicted"/>
<protein>
    <submittedName>
        <fullName evidence="3">Uncharacterized protein</fullName>
    </submittedName>
</protein>
<evidence type="ECO:0000313" key="3">
    <source>
        <dbReference type="EMBL" id="PXX66533.1"/>
    </source>
</evidence>
<dbReference type="OrthoDB" id="4535232at2"/>
<organism evidence="3 4">
    <name type="scientific">Nocardia tenerifensis</name>
    <dbReference type="NCBI Taxonomy" id="228006"/>
    <lineage>
        <taxon>Bacteria</taxon>
        <taxon>Bacillati</taxon>
        <taxon>Actinomycetota</taxon>
        <taxon>Actinomycetes</taxon>
        <taxon>Mycobacteriales</taxon>
        <taxon>Nocardiaceae</taxon>
        <taxon>Nocardia</taxon>
    </lineage>
</organism>
<evidence type="ECO:0000259" key="2">
    <source>
        <dbReference type="Pfam" id="PF24092"/>
    </source>
</evidence>
<dbReference type="InterPro" id="IPR056463">
    <property type="entry name" value="DUF7373_C"/>
</dbReference>
<name>A0A318KHD2_9NOCA</name>
<sequence>MVNLRVRHAAAVFTLLTIAGCGTPMTGTPRAGELDVRTLDVGQYFTEPLDSYYEYSHSLRSGTALAIARLANHVVTGVDIDPGLRYGTGVQEITKPEDVENVLAEQAVPVAARNKMQFGFASGSSDMEPEDAVALPPDSTLATVTVMQFPDNESAARAATEFEETDFAVAPDQNERVQLAKYPAAHSHWRPGTPTIGSVLAHGNYVVNAFITTPRPDLAELTTLVEKVYSAQLPMLDTLSALSPEQVLRLDNDPDGMIRRVLNPDKLGVPAVGMLATYDMHGLLHWQTDRMTAKDLYAEVERVAFSSAYIASTNTYTQGIAQSFGKGTGRTLNGGLLFRTPDAGSARSLWSKILDAPDAGQAPSNVPDSKCAEIPTDRYVKDFVCAVRYRNYVGYVWSTQLLDTQQRAAAQYALLANSQ</sequence>
<dbReference type="InterPro" id="IPR055797">
    <property type="entry name" value="DUF7373"/>
</dbReference>
<evidence type="ECO:0000259" key="1">
    <source>
        <dbReference type="Pfam" id="PF24088"/>
    </source>
</evidence>
<dbReference type="PROSITE" id="PS51257">
    <property type="entry name" value="PROKAR_LIPOPROTEIN"/>
    <property type="match status" value="1"/>
</dbReference>
<dbReference type="Proteomes" id="UP000247569">
    <property type="component" value="Unassembled WGS sequence"/>
</dbReference>
<feature type="domain" description="DUF7373" evidence="2">
    <location>
        <begin position="257"/>
        <end position="418"/>
    </location>
</feature>
<gene>
    <name evidence="3" type="ORF">DFR70_103282</name>
</gene>
<evidence type="ECO:0000313" key="4">
    <source>
        <dbReference type="Proteomes" id="UP000247569"/>
    </source>
</evidence>
<dbReference type="RefSeq" id="WP_040731684.1">
    <property type="nucleotide sequence ID" value="NZ_QJKF01000003.1"/>
</dbReference>
<feature type="domain" description="DUF7373" evidence="1">
    <location>
        <begin position="55"/>
        <end position="251"/>
    </location>
</feature>
<comment type="caution">
    <text evidence="3">The sequence shown here is derived from an EMBL/GenBank/DDBJ whole genome shotgun (WGS) entry which is preliminary data.</text>
</comment>